<comment type="caution">
    <text evidence="1">The sequence shown here is derived from an EMBL/GenBank/DDBJ whole genome shotgun (WGS) entry which is preliminary data.</text>
</comment>
<dbReference type="Gene3D" id="3.10.180.10">
    <property type="entry name" value="2,3-Dihydroxybiphenyl 1,2-Dioxygenase, domain 1"/>
    <property type="match status" value="1"/>
</dbReference>
<organism evidence="1 2">
    <name type="scientific">Laceyella putida</name>
    <dbReference type="NCBI Taxonomy" id="110101"/>
    <lineage>
        <taxon>Bacteria</taxon>
        <taxon>Bacillati</taxon>
        <taxon>Bacillota</taxon>
        <taxon>Bacilli</taxon>
        <taxon>Bacillales</taxon>
        <taxon>Thermoactinomycetaceae</taxon>
        <taxon>Laceyella</taxon>
    </lineage>
</organism>
<dbReference type="Proteomes" id="UP001596500">
    <property type="component" value="Unassembled WGS sequence"/>
</dbReference>
<sequence length="215" mass="24975">MARLFHYHYWTPRVEEMERCYLACDFKLNQRVGRVPGAEWRRWDMCNWAELRKRNVMLRIIEMVMGEVNVTFGMGKQDLFDHVGFQVDEDGMLAICKRAVLKGWPVERNERRTFITTPWTFRVELMLQPVIEEPSNCRIRSLTMAVHGDLAPVGELAQLLDIPMFTQPDSLRLSDGEWEWIIHSGEKTRVEEVRLATPSASVSVTDPVGVRLLLG</sequence>
<accession>A0ABW2RI07</accession>
<evidence type="ECO:0000313" key="2">
    <source>
        <dbReference type="Proteomes" id="UP001596500"/>
    </source>
</evidence>
<keyword evidence="2" id="KW-1185">Reference proteome</keyword>
<dbReference type="SUPFAM" id="SSF54593">
    <property type="entry name" value="Glyoxalase/Bleomycin resistance protein/Dihydroxybiphenyl dioxygenase"/>
    <property type="match status" value="1"/>
</dbReference>
<proteinExistence type="predicted"/>
<dbReference type="RefSeq" id="WP_379863913.1">
    <property type="nucleotide sequence ID" value="NZ_JBHTBW010000015.1"/>
</dbReference>
<reference evidence="2" key="1">
    <citation type="journal article" date="2019" name="Int. J. Syst. Evol. Microbiol.">
        <title>The Global Catalogue of Microorganisms (GCM) 10K type strain sequencing project: providing services to taxonomists for standard genome sequencing and annotation.</title>
        <authorList>
            <consortium name="The Broad Institute Genomics Platform"/>
            <consortium name="The Broad Institute Genome Sequencing Center for Infectious Disease"/>
            <person name="Wu L."/>
            <person name="Ma J."/>
        </authorList>
    </citation>
    <scope>NUCLEOTIDE SEQUENCE [LARGE SCALE GENOMIC DNA]</scope>
    <source>
        <strain evidence="2">CGMCC 1.12942</strain>
    </source>
</reference>
<dbReference type="InterPro" id="IPR029068">
    <property type="entry name" value="Glyas_Bleomycin-R_OHBP_Dase"/>
</dbReference>
<dbReference type="EMBL" id="JBHTBW010000015">
    <property type="protein sequence ID" value="MFC7440634.1"/>
    <property type="molecule type" value="Genomic_DNA"/>
</dbReference>
<protein>
    <submittedName>
        <fullName evidence="1">Uncharacterized protein</fullName>
    </submittedName>
</protein>
<evidence type="ECO:0000313" key="1">
    <source>
        <dbReference type="EMBL" id="MFC7440634.1"/>
    </source>
</evidence>
<name>A0ABW2RI07_9BACL</name>
<gene>
    <name evidence="1" type="ORF">ACFQNG_05675</name>
</gene>